<dbReference type="SUPFAM" id="SSF53218">
    <property type="entry name" value="Molybdenum cofactor biosynthesis proteins"/>
    <property type="match status" value="1"/>
</dbReference>
<evidence type="ECO:0000256" key="2">
    <source>
        <dbReference type="ARBA" id="ARBA00023150"/>
    </source>
</evidence>
<organism evidence="4">
    <name type="scientific">uncultured delta proteobacterium</name>
    <dbReference type="NCBI Taxonomy" id="34034"/>
    <lineage>
        <taxon>Bacteria</taxon>
        <taxon>Deltaproteobacteria</taxon>
        <taxon>environmental samples</taxon>
    </lineage>
</organism>
<dbReference type="GO" id="GO:0006777">
    <property type="term" value="P:Mo-molybdopterin cofactor biosynthetic process"/>
    <property type="evidence" value="ECO:0007669"/>
    <property type="project" value="UniProtKB-KW"/>
</dbReference>
<dbReference type="EMBL" id="FLUQ01000001">
    <property type="protein sequence ID" value="SBV96359.1"/>
    <property type="molecule type" value="Genomic_DNA"/>
</dbReference>
<gene>
    <name evidence="4" type="primary">mog</name>
    <name evidence="4" type="ORF">KL86DPRO_11032</name>
</gene>
<dbReference type="Pfam" id="PF00994">
    <property type="entry name" value="MoCF_biosynth"/>
    <property type="match status" value="1"/>
</dbReference>
<dbReference type="AlphaFoldDB" id="A0A212JAB2"/>
<dbReference type="Gene3D" id="3.40.980.10">
    <property type="entry name" value="MoaB/Mog-like domain"/>
    <property type="match status" value="1"/>
</dbReference>
<feature type="domain" description="MoaB/Mog" evidence="3">
    <location>
        <begin position="7"/>
        <end position="151"/>
    </location>
</feature>
<evidence type="ECO:0000259" key="3">
    <source>
        <dbReference type="SMART" id="SM00852"/>
    </source>
</evidence>
<dbReference type="InterPro" id="IPR051920">
    <property type="entry name" value="MPT_Adenylyltrnsfr/MoaC-Rel"/>
</dbReference>
<accession>A0A212JAB2</accession>
<dbReference type="InterPro" id="IPR036425">
    <property type="entry name" value="MoaB/Mog-like_dom_sf"/>
</dbReference>
<evidence type="ECO:0000256" key="1">
    <source>
        <dbReference type="ARBA" id="ARBA00005046"/>
    </source>
</evidence>
<dbReference type="InterPro" id="IPR001453">
    <property type="entry name" value="MoaB/Mog_dom"/>
</dbReference>
<keyword evidence="2" id="KW-0501">Molybdenum cofactor biosynthesis</keyword>
<dbReference type="SMART" id="SM00852">
    <property type="entry name" value="MoCF_biosynth"/>
    <property type="match status" value="1"/>
</dbReference>
<reference evidence="4" key="1">
    <citation type="submission" date="2016-04" db="EMBL/GenBank/DDBJ databases">
        <authorList>
            <person name="Evans L.H."/>
            <person name="Alamgir A."/>
            <person name="Owens N."/>
            <person name="Weber N.D."/>
            <person name="Virtaneva K."/>
            <person name="Barbian K."/>
            <person name="Babar A."/>
            <person name="Rosenke K."/>
        </authorList>
    </citation>
    <scope>NUCLEOTIDE SEQUENCE</scope>
    <source>
        <strain evidence="4">86</strain>
    </source>
</reference>
<dbReference type="PANTHER" id="PTHR43764">
    <property type="entry name" value="MOLYBDENUM COFACTOR BIOSYNTHESIS"/>
    <property type="match status" value="1"/>
</dbReference>
<evidence type="ECO:0000313" key="4">
    <source>
        <dbReference type="EMBL" id="SBV96359.1"/>
    </source>
</evidence>
<comment type="pathway">
    <text evidence="1">Cofactor biosynthesis; molybdopterin biosynthesis.</text>
</comment>
<sequence length="164" mass="17580">MAVHTVAVLTISDKGHAGEREDASGKAIISLVEQHGYEVAHYGILPDEEARISAELRRLCDGRLADVIFTTGGTGFAERDVTPEATLAVVERLCPGIPEAMRAFSFGVTRRAMFSRAVAGIRGRTLIVNLPGSPKAVRECLELVLPDFRHGLDILKGAAGECAR</sequence>
<dbReference type="PANTHER" id="PTHR43764:SF1">
    <property type="entry name" value="MOLYBDOPTERIN MOLYBDOTRANSFERASE"/>
    <property type="match status" value="1"/>
</dbReference>
<proteinExistence type="predicted"/>
<dbReference type="NCBIfam" id="TIGR00177">
    <property type="entry name" value="molyb_syn"/>
    <property type="match status" value="1"/>
</dbReference>
<name>A0A212JAB2_9DELT</name>
<dbReference type="CDD" id="cd00886">
    <property type="entry name" value="MogA_MoaB"/>
    <property type="match status" value="1"/>
</dbReference>
<protein>
    <submittedName>
        <fullName evidence="4">Molybdenum cofactor biosynthesis protein Mog</fullName>
    </submittedName>
</protein>